<dbReference type="InterPro" id="IPR050445">
    <property type="entry name" value="Bact_polysacc_biosynth/exp"/>
</dbReference>
<evidence type="ECO:0000259" key="15">
    <source>
        <dbReference type="Pfam" id="PF02706"/>
    </source>
</evidence>
<dbReference type="STRING" id="465820.NS263_13775"/>
<comment type="catalytic activity">
    <reaction evidence="14">
        <text>L-tyrosyl-[protein] + ATP = O-phospho-L-tyrosyl-[protein] + ADP + H(+)</text>
        <dbReference type="Rhea" id="RHEA:10596"/>
        <dbReference type="Rhea" id="RHEA-COMP:10136"/>
        <dbReference type="Rhea" id="RHEA-COMP:20101"/>
        <dbReference type="ChEBI" id="CHEBI:15378"/>
        <dbReference type="ChEBI" id="CHEBI:30616"/>
        <dbReference type="ChEBI" id="CHEBI:46858"/>
        <dbReference type="ChEBI" id="CHEBI:61978"/>
        <dbReference type="ChEBI" id="CHEBI:456216"/>
        <dbReference type="EC" id="2.7.10.2"/>
    </reaction>
</comment>
<dbReference type="GO" id="GO:0005886">
    <property type="term" value="C:plasma membrane"/>
    <property type="evidence" value="ECO:0007669"/>
    <property type="project" value="UniProtKB-SubCell"/>
</dbReference>
<evidence type="ECO:0000256" key="9">
    <source>
        <dbReference type="ARBA" id="ARBA00022777"/>
    </source>
</evidence>
<evidence type="ECO:0000256" key="2">
    <source>
        <dbReference type="ARBA" id="ARBA00006683"/>
    </source>
</evidence>
<dbReference type="InterPro" id="IPR033756">
    <property type="entry name" value="YlxH/NBP35"/>
</dbReference>
<keyword evidence="5" id="KW-1003">Cell membrane</keyword>
<keyword evidence="10" id="KW-0067">ATP-binding</keyword>
<proteinExistence type="inferred from homology"/>
<evidence type="ECO:0000313" key="16">
    <source>
        <dbReference type="EMBL" id="KTR38320.1"/>
    </source>
</evidence>
<reference evidence="18 19" key="1">
    <citation type="journal article" date="2016" name="Front. Microbiol.">
        <title>Genomic Resource of Rice Seed Associated Bacteria.</title>
        <authorList>
            <person name="Midha S."/>
            <person name="Bansal K."/>
            <person name="Sharma S."/>
            <person name="Kumar N."/>
            <person name="Patil P.P."/>
            <person name="Chaudhry V."/>
            <person name="Patil P.B."/>
        </authorList>
    </citation>
    <scope>NUCLEOTIDE SEQUENCE [LARGE SCALE GENOMIC DNA]</scope>
    <source>
        <strain evidence="16 19">NS263</strain>
        <strain evidence="17 18">NS359</strain>
    </source>
</reference>
<accession>A0A147DQK1</accession>
<feature type="domain" description="Polysaccharide chain length determinant N-terminal" evidence="15">
    <location>
        <begin position="4"/>
        <end position="88"/>
    </location>
</feature>
<comment type="similarity">
    <text evidence="3">Belongs to the CpsD/CapB family.</text>
</comment>
<keyword evidence="8" id="KW-0547">Nucleotide-binding</keyword>
<dbReference type="Proteomes" id="UP000072763">
    <property type="component" value="Unassembled WGS sequence"/>
</dbReference>
<dbReference type="Pfam" id="PF02706">
    <property type="entry name" value="Wzz"/>
    <property type="match status" value="1"/>
</dbReference>
<dbReference type="GO" id="GO:0004715">
    <property type="term" value="F:non-membrane spanning protein tyrosine kinase activity"/>
    <property type="evidence" value="ECO:0007669"/>
    <property type="project" value="UniProtKB-EC"/>
</dbReference>
<comment type="similarity">
    <text evidence="2">Belongs to the CpsC/CapA family.</text>
</comment>
<evidence type="ECO:0000256" key="11">
    <source>
        <dbReference type="ARBA" id="ARBA00022989"/>
    </source>
</evidence>
<dbReference type="FunFam" id="3.40.50.300:FF:000527">
    <property type="entry name" value="Tyrosine-protein kinase etk"/>
    <property type="match status" value="1"/>
</dbReference>
<evidence type="ECO:0000256" key="14">
    <source>
        <dbReference type="ARBA" id="ARBA00051245"/>
    </source>
</evidence>
<dbReference type="NCBIfam" id="TIGR01007">
    <property type="entry name" value="eps_fam"/>
    <property type="match status" value="1"/>
</dbReference>
<dbReference type="InterPro" id="IPR005702">
    <property type="entry name" value="Wzc-like_C"/>
</dbReference>
<dbReference type="PANTHER" id="PTHR32309:SF13">
    <property type="entry name" value="FERRIC ENTEROBACTIN TRANSPORT PROTEIN FEPE"/>
    <property type="match status" value="1"/>
</dbReference>
<evidence type="ECO:0000313" key="18">
    <source>
        <dbReference type="Proteomes" id="UP000072763"/>
    </source>
</evidence>
<organism evidence="17 18">
    <name type="scientific">Curtobacterium oceanosedimentum</name>
    <dbReference type="NCBI Taxonomy" id="465820"/>
    <lineage>
        <taxon>Bacteria</taxon>
        <taxon>Bacillati</taxon>
        <taxon>Actinomycetota</taxon>
        <taxon>Actinomycetes</taxon>
        <taxon>Micrococcales</taxon>
        <taxon>Microbacteriaceae</taxon>
        <taxon>Curtobacterium</taxon>
    </lineage>
</organism>
<dbReference type="RefSeq" id="WP_058729823.1">
    <property type="nucleotide sequence ID" value="NZ_LDRB01000081.1"/>
</dbReference>
<comment type="caution">
    <text evidence="17">The sequence shown here is derived from an EMBL/GenBank/DDBJ whole genome shotgun (WGS) entry which is preliminary data.</text>
</comment>
<dbReference type="GO" id="GO:0005524">
    <property type="term" value="F:ATP binding"/>
    <property type="evidence" value="ECO:0007669"/>
    <property type="project" value="UniProtKB-KW"/>
</dbReference>
<gene>
    <name evidence="16" type="ORF">NS263_13775</name>
    <name evidence="17" type="ORF">NS359_08470</name>
</gene>
<keyword evidence="7" id="KW-0812">Transmembrane</keyword>
<dbReference type="InterPro" id="IPR003856">
    <property type="entry name" value="LPS_length_determ_N"/>
</dbReference>
<evidence type="ECO:0000256" key="8">
    <source>
        <dbReference type="ARBA" id="ARBA00022741"/>
    </source>
</evidence>
<sequence length="466" mass="49120">MPVREYLRILQRNWILIVLMAMVGAGSAAAYSLTQQPQYEATTKVYVSTQSSGTVADLQQGNTFTQQAVKSYADLVSTPVVLDPVIEQYSLDTDATELAEAVTATAPLDTVIISITVVDRSANDSAVLANAVGSSLTDVVDRLVPKSADGTAQVQISTVQEAKVPSAPSSPNVPVNIAVGVVLGLLIGIGTAALREALDNKVRNPHDVELISTSPLLGSTTFDPKAADRPLVVRDDPRSPRAEAYRSLRTNLRFLDFGGEAKSLVITSSVASEGKSSTSSNLAIALADAGSSVCIVDADLRRPRLAQYLGLENAAGLTDILIGRADLEDVLQPWGRGTMAVLPAGMQPPNPSELLGSTAMSGLIQQLEQMFDVVVIDAPPLLPVTDAAILARSCGGAILVASAGKVHKNQLKTAMTKLDAVGARTFGVVMTMLPPRGADSYGYGTYTYKYGDDLPSDSRLLRKVKD</sequence>
<protein>
    <recommendedName>
        <fullName evidence="4">non-specific protein-tyrosine kinase</fullName>
        <ecNumber evidence="4">2.7.10.2</ecNumber>
    </recommendedName>
</protein>
<dbReference type="Gene3D" id="3.40.50.300">
    <property type="entry name" value="P-loop containing nucleotide triphosphate hydrolases"/>
    <property type="match status" value="1"/>
</dbReference>
<dbReference type="EMBL" id="LDRC01000043">
    <property type="protein sequence ID" value="KTR51844.1"/>
    <property type="molecule type" value="Genomic_DNA"/>
</dbReference>
<comment type="subcellular location">
    <subcellularLocation>
        <location evidence="1">Cell membrane</location>
        <topology evidence="1">Multi-pass membrane protein</topology>
    </subcellularLocation>
</comment>
<dbReference type="InterPro" id="IPR027417">
    <property type="entry name" value="P-loop_NTPase"/>
</dbReference>
<evidence type="ECO:0000256" key="13">
    <source>
        <dbReference type="ARBA" id="ARBA00023137"/>
    </source>
</evidence>
<dbReference type="AlphaFoldDB" id="A0A147DQK1"/>
<dbReference type="Pfam" id="PF10609">
    <property type="entry name" value="ParA"/>
    <property type="match status" value="1"/>
</dbReference>
<dbReference type="OrthoDB" id="9812433at2"/>
<evidence type="ECO:0000313" key="17">
    <source>
        <dbReference type="EMBL" id="KTR51844.1"/>
    </source>
</evidence>
<dbReference type="Proteomes" id="UP000078335">
    <property type="component" value="Unassembled WGS sequence"/>
</dbReference>
<dbReference type="PATRIC" id="fig|465820.3.peg.3079"/>
<evidence type="ECO:0000256" key="7">
    <source>
        <dbReference type="ARBA" id="ARBA00022692"/>
    </source>
</evidence>
<dbReference type="SUPFAM" id="SSF52540">
    <property type="entry name" value="P-loop containing nucleoside triphosphate hydrolases"/>
    <property type="match status" value="1"/>
</dbReference>
<evidence type="ECO:0000256" key="5">
    <source>
        <dbReference type="ARBA" id="ARBA00022475"/>
    </source>
</evidence>
<evidence type="ECO:0000256" key="3">
    <source>
        <dbReference type="ARBA" id="ARBA00007316"/>
    </source>
</evidence>
<evidence type="ECO:0000256" key="12">
    <source>
        <dbReference type="ARBA" id="ARBA00023136"/>
    </source>
</evidence>
<keyword evidence="9" id="KW-0418">Kinase</keyword>
<keyword evidence="12" id="KW-0472">Membrane</keyword>
<keyword evidence="13" id="KW-0829">Tyrosine-protein kinase</keyword>
<keyword evidence="6" id="KW-0808">Transferase</keyword>
<evidence type="ECO:0000256" key="6">
    <source>
        <dbReference type="ARBA" id="ARBA00022679"/>
    </source>
</evidence>
<dbReference type="EMBL" id="LDRB01000081">
    <property type="protein sequence ID" value="KTR38320.1"/>
    <property type="molecule type" value="Genomic_DNA"/>
</dbReference>
<evidence type="ECO:0000256" key="4">
    <source>
        <dbReference type="ARBA" id="ARBA00011903"/>
    </source>
</evidence>
<keyword evidence="11" id="KW-1133">Transmembrane helix</keyword>
<dbReference type="GO" id="GO:0042802">
    <property type="term" value="F:identical protein binding"/>
    <property type="evidence" value="ECO:0007669"/>
    <property type="project" value="UniProtKB-ARBA"/>
</dbReference>
<evidence type="ECO:0000313" key="19">
    <source>
        <dbReference type="Proteomes" id="UP000078335"/>
    </source>
</evidence>
<dbReference type="CDD" id="cd05387">
    <property type="entry name" value="BY-kinase"/>
    <property type="match status" value="1"/>
</dbReference>
<evidence type="ECO:0000256" key="1">
    <source>
        <dbReference type="ARBA" id="ARBA00004651"/>
    </source>
</evidence>
<name>A0A147DQK1_9MICO</name>
<dbReference type="EC" id="2.7.10.2" evidence="4"/>
<dbReference type="PANTHER" id="PTHR32309">
    <property type="entry name" value="TYROSINE-PROTEIN KINASE"/>
    <property type="match status" value="1"/>
</dbReference>
<keyword evidence="19" id="KW-1185">Reference proteome</keyword>
<evidence type="ECO:0000256" key="10">
    <source>
        <dbReference type="ARBA" id="ARBA00022840"/>
    </source>
</evidence>